<dbReference type="Pfam" id="PF00494">
    <property type="entry name" value="SQS_PSY"/>
    <property type="match status" value="1"/>
</dbReference>
<keyword evidence="2" id="KW-1185">Reference proteome</keyword>
<proteinExistence type="predicted"/>
<accession>I6ZVN4</accession>
<dbReference type="SFLD" id="SFLDG01212">
    <property type="entry name" value="Phytoene_synthase_like"/>
    <property type="match status" value="1"/>
</dbReference>
<dbReference type="NCBIfam" id="TIGR03464">
    <property type="entry name" value="HpnC"/>
    <property type="match status" value="1"/>
</dbReference>
<dbReference type="SUPFAM" id="SSF48576">
    <property type="entry name" value="Terpenoid synthases"/>
    <property type="match status" value="1"/>
</dbReference>
<dbReference type="AlphaFoldDB" id="I6ZVN4"/>
<dbReference type="InterPro" id="IPR002060">
    <property type="entry name" value="Squ/phyt_synthse"/>
</dbReference>
<dbReference type="CDD" id="cd00683">
    <property type="entry name" value="Trans_IPPS_HH"/>
    <property type="match status" value="1"/>
</dbReference>
<dbReference type="InterPro" id="IPR008949">
    <property type="entry name" value="Isoprenoid_synthase_dom_sf"/>
</dbReference>
<dbReference type="RefSeq" id="WP_014857489.1">
    <property type="nucleotide sequence ID" value="NC_018178.1"/>
</dbReference>
<dbReference type="GO" id="GO:0051996">
    <property type="term" value="F:squalene synthase [NAD(P)H] activity"/>
    <property type="evidence" value="ECO:0007669"/>
    <property type="project" value="InterPro"/>
</dbReference>
<dbReference type="eggNOG" id="COG1562">
    <property type="taxonomic scope" value="Bacteria"/>
</dbReference>
<dbReference type="Proteomes" id="UP000009011">
    <property type="component" value="Chromosome"/>
</dbReference>
<evidence type="ECO:0000313" key="2">
    <source>
        <dbReference type="Proteomes" id="UP000009011"/>
    </source>
</evidence>
<name>I6ZVN4_MELRP</name>
<dbReference type="STRING" id="1191523.MROS_2829"/>
<dbReference type="SFLD" id="SFLDS00005">
    <property type="entry name" value="Isoprenoid_Synthase_Type_I"/>
    <property type="match status" value="1"/>
</dbReference>
<dbReference type="InterPro" id="IPR033904">
    <property type="entry name" value="Trans_IPPS_HH"/>
</dbReference>
<dbReference type="GO" id="GO:0004311">
    <property type="term" value="F:geranylgeranyl diphosphate synthase activity"/>
    <property type="evidence" value="ECO:0007669"/>
    <property type="project" value="InterPro"/>
</dbReference>
<dbReference type="Gene3D" id="1.10.600.10">
    <property type="entry name" value="Farnesyl Diphosphate Synthase"/>
    <property type="match status" value="1"/>
</dbReference>
<sequence>MINKEIDNEYNDALEFARKHYENFPVASLFLPAKLRKHVAIIYKFARTADDIADEGDSNVKERLENISLYRFKLSNALDGNYYDNFWAALDYTIKNFNLTEENFFNLLNAFESDITVNRFETFDNVLEYCRNSANPVGRIILELFDIRVDEIFDYSDSICTGLQLTNFYQDISIDFMKNRLYIPLDEMKEYRLDDNKLLILNGEEKARFRKLMKLQVARNRKYYEQGEKIISALKNHPNATRGLICQLKLTILGGNKILDYIENNDYDTFEYRPTLKVYDLIMLFFKALLK</sequence>
<protein>
    <submittedName>
        <fullName evidence="1">Squalene/phytoene synthase</fullName>
    </submittedName>
</protein>
<reference evidence="1 2" key="1">
    <citation type="journal article" date="2013" name="PLoS ONE">
        <title>Genomic analysis of Melioribacter roseus, facultatively anaerobic organotrophic bacterium representing a novel deep lineage within Bacteriodetes/Chlorobi group.</title>
        <authorList>
            <person name="Kadnikov V.V."/>
            <person name="Mardanov A.V."/>
            <person name="Podosokorskaya O.A."/>
            <person name="Gavrilov S.N."/>
            <person name="Kublanov I.V."/>
            <person name="Beletsky A.V."/>
            <person name="Bonch-Osmolovskaya E.A."/>
            <person name="Ravin N.V."/>
        </authorList>
    </citation>
    <scope>NUCLEOTIDE SEQUENCE [LARGE SCALE GENOMIC DNA]</scope>
    <source>
        <strain evidence="2">JCM 17771 / P3M-2</strain>
    </source>
</reference>
<dbReference type="SFLD" id="SFLDG01018">
    <property type="entry name" value="Squalene/Phytoene_Synthase_Lik"/>
    <property type="match status" value="1"/>
</dbReference>
<dbReference type="PANTHER" id="PTHR31480">
    <property type="entry name" value="BIFUNCTIONAL LYCOPENE CYCLASE/PHYTOENE SYNTHASE"/>
    <property type="match status" value="1"/>
</dbReference>
<gene>
    <name evidence="1" type="ordered locus">MROS_2829</name>
</gene>
<dbReference type="GO" id="GO:0016114">
    <property type="term" value="P:terpenoid biosynthetic process"/>
    <property type="evidence" value="ECO:0007669"/>
    <property type="project" value="UniProtKB-ARBA"/>
</dbReference>
<evidence type="ECO:0000313" key="1">
    <source>
        <dbReference type="EMBL" id="AFN76059.1"/>
    </source>
</evidence>
<dbReference type="EMBL" id="CP003557">
    <property type="protein sequence ID" value="AFN76059.1"/>
    <property type="molecule type" value="Genomic_DNA"/>
</dbReference>
<dbReference type="OrthoDB" id="9787280at2"/>
<dbReference type="HOGENOM" id="CLU_037269_0_1_10"/>
<dbReference type="InterPro" id="IPR017827">
    <property type="entry name" value="HSQ_synthase_HpnC"/>
</dbReference>
<dbReference type="KEGG" id="mro:MROS_2829"/>
<organism evidence="1 2">
    <name type="scientific">Melioribacter roseus (strain DSM 23840 / JCM 17771 / VKM B-2668 / P3M-2)</name>
    <dbReference type="NCBI Taxonomy" id="1191523"/>
    <lineage>
        <taxon>Bacteria</taxon>
        <taxon>Pseudomonadati</taxon>
        <taxon>Ignavibacteriota</taxon>
        <taxon>Ignavibacteria</taxon>
        <taxon>Ignavibacteriales</taxon>
        <taxon>Melioribacteraceae</taxon>
        <taxon>Melioribacter</taxon>
    </lineage>
</organism>
<dbReference type="InterPro" id="IPR044843">
    <property type="entry name" value="Trans_IPPS_bact-type"/>
</dbReference>
<dbReference type="PATRIC" id="fig|1191523.3.peg.2965"/>